<proteinExistence type="predicted"/>
<feature type="transmembrane region" description="Helical" evidence="1">
    <location>
        <begin position="569"/>
        <end position="590"/>
    </location>
</feature>
<evidence type="ECO:0000256" key="1">
    <source>
        <dbReference type="SAM" id="Phobius"/>
    </source>
</evidence>
<organism evidence="2 3">
    <name type="scientific">Agrilus planipennis</name>
    <name type="common">Emerald ash borer</name>
    <name type="synonym">Agrilus marcopoli</name>
    <dbReference type="NCBI Taxonomy" id="224129"/>
    <lineage>
        <taxon>Eukaryota</taxon>
        <taxon>Metazoa</taxon>
        <taxon>Ecdysozoa</taxon>
        <taxon>Arthropoda</taxon>
        <taxon>Hexapoda</taxon>
        <taxon>Insecta</taxon>
        <taxon>Pterygota</taxon>
        <taxon>Neoptera</taxon>
        <taxon>Endopterygota</taxon>
        <taxon>Coleoptera</taxon>
        <taxon>Polyphaga</taxon>
        <taxon>Elateriformia</taxon>
        <taxon>Buprestoidea</taxon>
        <taxon>Buprestidae</taxon>
        <taxon>Agrilinae</taxon>
        <taxon>Agrilus</taxon>
    </lineage>
</organism>
<sequence length="663" mass="75559">MGLLTDPSAEPSKFTKILTNHNTKINVILYVVGAVGFCLLAHPAVNYRNYFSENALLPGLVHSEFRDDSSAKLYYRELLDEMKTYDNSMPYPWLLAKFRQIGLEVYIHNFTLNYPLKRSQKFHGKNVYAILRAPRAASTESLVLSVPYRPPLSIFQTTAPSIAIMIAFAKFAAKGNYWSKDLIFLITDHEQLGAQAWIEAYYGVQCGKEGVLEHGDLEGRAGSIQAAINLELHDFNLRNIDVKILGLNGQLPNLDLFNLANKLCAKEKIPFTFRGRRNMYDYRYEPFRYWKEALHTMMSMLGSQMSGVPDGNHGLFHRVGIQALTLEGFSEEKGSRTDFLVLGQLVEHTFRSLNNLLERLHQSYFFYILSDSTRFVSIGIYTPVLITMASTLILKAAGIWFTEIIKEYEKFKKKEDYFKNNKIKETNREIYEQVVKEQASLEKVDYVALGKIVLMAHTFGLLALASPPYLLDLMSYLGYNYSTETTIFVGFAIISLLLLFFPIYDGSVKKNASTMKTMNMVISLELGAIVICLLIINVALGVALIFLWVPAALFINPTENRRYSFLQKITWLFVHPLVLTTVAVTIYVVANFRGEEFEKTMGRSFQAASQAIVYSIVDSMVYGNWFYNICLGVFFPIWLLFWYLAFADLSNDVVEAAKEKKNK</sequence>
<keyword evidence="1" id="KW-0812">Transmembrane</keyword>
<dbReference type="GO" id="GO:0042765">
    <property type="term" value="C:GPI-anchor transamidase complex"/>
    <property type="evidence" value="ECO:0007669"/>
    <property type="project" value="InterPro"/>
</dbReference>
<dbReference type="RefSeq" id="XP_025835132.1">
    <property type="nucleotide sequence ID" value="XM_025979347.1"/>
</dbReference>
<dbReference type="Proteomes" id="UP000192223">
    <property type="component" value="Unplaced"/>
</dbReference>
<feature type="transmembrane region" description="Helical" evidence="1">
    <location>
        <begin position="485"/>
        <end position="504"/>
    </location>
</feature>
<evidence type="ECO:0000313" key="2">
    <source>
        <dbReference type="Proteomes" id="UP000192223"/>
    </source>
</evidence>
<reference evidence="3" key="1">
    <citation type="submission" date="2025-08" db="UniProtKB">
        <authorList>
            <consortium name="RefSeq"/>
        </authorList>
    </citation>
    <scope>IDENTIFICATION</scope>
    <source>
        <tissue evidence="3">Entire body</tissue>
    </source>
</reference>
<dbReference type="Pfam" id="PF04114">
    <property type="entry name" value="Gaa1"/>
    <property type="match status" value="1"/>
</dbReference>
<feature type="transmembrane region" description="Helical" evidence="1">
    <location>
        <begin position="625"/>
        <end position="645"/>
    </location>
</feature>
<dbReference type="PANTHER" id="PTHR13304">
    <property type="entry name" value="GLYCOSYLPHOSPHATIDYLINOSITOL ANCHOR ATTACHMENT 1 PROTEIN"/>
    <property type="match status" value="1"/>
</dbReference>
<dbReference type="Gene3D" id="3.40.630.10">
    <property type="entry name" value="Zn peptidases"/>
    <property type="match status" value="1"/>
</dbReference>
<protein>
    <submittedName>
        <fullName evidence="3">Glycosylphosphatidylinositol anchor attachment 1 protein</fullName>
    </submittedName>
</protein>
<dbReference type="GO" id="GO:0016255">
    <property type="term" value="P:attachment of GPI anchor to protein"/>
    <property type="evidence" value="ECO:0007669"/>
    <property type="project" value="TreeGrafter"/>
</dbReference>
<dbReference type="AlphaFoldDB" id="A0A7F5RGK7"/>
<dbReference type="InParanoid" id="A0A7F5RGK7"/>
<evidence type="ECO:0000313" key="3">
    <source>
        <dbReference type="RefSeq" id="XP_025835132.1"/>
    </source>
</evidence>
<dbReference type="InterPro" id="IPR007246">
    <property type="entry name" value="Gaa1"/>
</dbReference>
<dbReference type="PIRSF" id="PIRSF036762">
    <property type="entry name" value="GAA1"/>
    <property type="match status" value="1"/>
</dbReference>
<feature type="transmembrane region" description="Helical" evidence="1">
    <location>
        <begin position="380"/>
        <end position="402"/>
    </location>
</feature>
<keyword evidence="2" id="KW-1185">Reference proteome</keyword>
<feature type="transmembrane region" description="Helical" evidence="1">
    <location>
        <begin position="446"/>
        <end position="465"/>
    </location>
</feature>
<dbReference type="PANTHER" id="PTHR13304:SF0">
    <property type="entry name" value="GLYCOSYLPHOSPHATIDYLINOSITOL ANCHOR ATTACHMENT 1 PROTEIN"/>
    <property type="match status" value="1"/>
</dbReference>
<gene>
    <name evidence="3" type="primary">LOC108743088</name>
</gene>
<dbReference type="KEGG" id="apln:108743088"/>
<keyword evidence="1" id="KW-0472">Membrane</keyword>
<feature type="transmembrane region" description="Helical" evidence="1">
    <location>
        <begin position="524"/>
        <end position="549"/>
    </location>
</feature>
<dbReference type="FunCoup" id="A0A7F5RGK7">
    <property type="interactions" value="1841"/>
</dbReference>
<accession>A0A7F5RGK7</accession>
<dbReference type="CTD" id="31517"/>
<keyword evidence="1" id="KW-1133">Transmembrane helix</keyword>
<feature type="transmembrane region" description="Helical" evidence="1">
    <location>
        <begin position="27"/>
        <end position="45"/>
    </location>
</feature>
<dbReference type="GeneID" id="108743088"/>
<name>A0A7F5RGK7_AGRPL</name>
<dbReference type="OrthoDB" id="445301at2759"/>